<sequence>MKVPRSVLRVVILGPALLASGVSLLVVLALLPPDVSLLAFLLGAGWLAALAAGAGEGPLVEVLTRSRRATAAELEVLDQVVVRVAGLDVDAAWEVRRVYVRRAPRAAMPAALRVGRRSVVVTPWVVGAVYTGAVTVEEATAVLAHALGSHRAARPRCELAVLAFTFPWRAIRDLTRGIGAGFASISLVRSAWLLRGLVGVVCVLQSVLEGRAAIGVLAGVVIALSYAVPAAERAWATRVWVAGDQFVVQAGLGWALAGLLRRHRYPVTIERLQRLDAPAPPSRVLRLVRN</sequence>
<dbReference type="AlphaFoldDB" id="A0A417XTZ2"/>
<keyword evidence="1" id="KW-0472">Membrane</keyword>
<feature type="transmembrane region" description="Helical" evidence="1">
    <location>
        <begin position="178"/>
        <end position="198"/>
    </location>
</feature>
<accession>A0A417XTZ2</accession>
<reference evidence="2 3" key="1">
    <citation type="submission" date="2018-09" db="EMBL/GenBank/DDBJ databases">
        <title>Genome sequencing of Nocardioides immobilis CCTCC AB 2017083 for comparison to Nocardioides silvaticus.</title>
        <authorList>
            <person name="Li C."/>
            <person name="Wang G."/>
        </authorList>
    </citation>
    <scope>NUCLEOTIDE SEQUENCE [LARGE SCALE GENOMIC DNA]</scope>
    <source>
        <strain evidence="2 3">CCTCC AB 2017083</strain>
    </source>
</reference>
<organism evidence="2 3">
    <name type="scientific">Nocardioides immobilis</name>
    <dbReference type="NCBI Taxonomy" id="2049295"/>
    <lineage>
        <taxon>Bacteria</taxon>
        <taxon>Bacillati</taxon>
        <taxon>Actinomycetota</taxon>
        <taxon>Actinomycetes</taxon>
        <taxon>Propionibacteriales</taxon>
        <taxon>Nocardioidaceae</taxon>
        <taxon>Nocardioides</taxon>
    </lineage>
</organism>
<feature type="transmembrane region" description="Helical" evidence="1">
    <location>
        <begin position="37"/>
        <end position="59"/>
    </location>
</feature>
<comment type="caution">
    <text evidence="2">The sequence shown here is derived from an EMBL/GenBank/DDBJ whole genome shotgun (WGS) entry which is preliminary data.</text>
</comment>
<dbReference type="Proteomes" id="UP000283644">
    <property type="component" value="Unassembled WGS sequence"/>
</dbReference>
<evidence type="ECO:0000313" key="3">
    <source>
        <dbReference type="Proteomes" id="UP000283644"/>
    </source>
</evidence>
<keyword evidence="3" id="KW-1185">Reference proteome</keyword>
<gene>
    <name evidence="2" type="ORF">D0Z08_28345</name>
</gene>
<feature type="transmembrane region" description="Helical" evidence="1">
    <location>
        <begin position="7"/>
        <end position="31"/>
    </location>
</feature>
<dbReference type="EMBL" id="QXGH01000041">
    <property type="protein sequence ID" value="RHW23721.1"/>
    <property type="molecule type" value="Genomic_DNA"/>
</dbReference>
<evidence type="ECO:0000256" key="1">
    <source>
        <dbReference type="SAM" id="Phobius"/>
    </source>
</evidence>
<protein>
    <submittedName>
        <fullName evidence="2">Uncharacterized protein</fullName>
    </submittedName>
</protein>
<evidence type="ECO:0000313" key="2">
    <source>
        <dbReference type="EMBL" id="RHW23721.1"/>
    </source>
</evidence>
<dbReference type="OrthoDB" id="3768720at2"/>
<feature type="transmembrane region" description="Helical" evidence="1">
    <location>
        <begin position="210"/>
        <end position="228"/>
    </location>
</feature>
<proteinExistence type="predicted"/>
<keyword evidence="1" id="KW-1133">Transmembrane helix</keyword>
<name>A0A417XTZ2_9ACTN</name>
<keyword evidence="1" id="KW-0812">Transmembrane</keyword>